<dbReference type="PATRIC" id="fig|1121022.4.peg.3523"/>
<dbReference type="Proteomes" id="UP000017837">
    <property type="component" value="Unassembled WGS sequence"/>
</dbReference>
<proteinExistence type="predicted"/>
<dbReference type="RefSeq" id="WP_018083889.1">
    <property type="nucleotide sequence ID" value="NZ_AQWM01000049.1"/>
</dbReference>
<dbReference type="AlphaFoldDB" id="V4NZR8"/>
<name>V4NZR8_9CAUL</name>
<evidence type="ECO:0000313" key="2">
    <source>
        <dbReference type="Proteomes" id="UP000017837"/>
    </source>
</evidence>
<dbReference type="EMBL" id="AWGB01000045">
    <property type="protein sequence ID" value="ESQ87252.1"/>
    <property type="molecule type" value="Genomic_DNA"/>
</dbReference>
<gene>
    <name evidence="1" type="ORF">ABENE_17265</name>
</gene>
<reference evidence="1 2" key="1">
    <citation type="journal article" date="2014" name="Nature">
        <title>Sequential evolution of bacterial morphology by co-option of a developmental regulator.</title>
        <authorList>
            <person name="Jiang C."/>
            <person name="Brown P.J."/>
            <person name="Ducret A."/>
            <person name="Brun Y.V."/>
        </authorList>
    </citation>
    <scope>NUCLEOTIDE SEQUENCE [LARGE SCALE GENOMIC DNA]</scope>
    <source>
        <strain evidence="1 2">DSM 16100</strain>
    </source>
</reference>
<comment type="caution">
    <text evidence="1">The sequence shown here is derived from an EMBL/GenBank/DDBJ whole genome shotgun (WGS) entry which is preliminary data.</text>
</comment>
<organism evidence="1 2">
    <name type="scientific">Asticcacaulis benevestitus DSM 16100 = ATCC BAA-896</name>
    <dbReference type="NCBI Taxonomy" id="1121022"/>
    <lineage>
        <taxon>Bacteria</taxon>
        <taxon>Pseudomonadati</taxon>
        <taxon>Pseudomonadota</taxon>
        <taxon>Alphaproteobacteria</taxon>
        <taxon>Caulobacterales</taxon>
        <taxon>Caulobacteraceae</taxon>
        <taxon>Asticcacaulis</taxon>
    </lineage>
</organism>
<accession>V4NZR8</accession>
<dbReference type="OrthoDB" id="9918601at2"/>
<protein>
    <submittedName>
        <fullName evidence="1">Uncharacterized protein</fullName>
    </submittedName>
</protein>
<dbReference type="STRING" id="1121022.GCA_000376105_04212"/>
<evidence type="ECO:0000313" key="1">
    <source>
        <dbReference type="EMBL" id="ESQ87252.1"/>
    </source>
</evidence>
<sequence length="50" mass="5427">MKNYPALFMLFCLLVLGGLGAADMFGYGIAGWIGSNSVRSASRFASHYHK</sequence>
<keyword evidence="2" id="KW-1185">Reference proteome</keyword>